<dbReference type="EMBL" id="OC318119">
    <property type="protein sequence ID" value="CAD7400651.1"/>
    <property type="molecule type" value="Genomic_DNA"/>
</dbReference>
<gene>
    <name evidence="1" type="ORF">TCEB3V08_LOCUS5628</name>
</gene>
<name>A0A7R9GZQ9_TIMCR</name>
<accession>A0A7R9GZQ9</accession>
<organism evidence="1">
    <name type="scientific">Timema cristinae</name>
    <name type="common">Walking stick</name>
    <dbReference type="NCBI Taxonomy" id="61476"/>
    <lineage>
        <taxon>Eukaryota</taxon>
        <taxon>Metazoa</taxon>
        <taxon>Ecdysozoa</taxon>
        <taxon>Arthropoda</taxon>
        <taxon>Hexapoda</taxon>
        <taxon>Insecta</taxon>
        <taxon>Pterygota</taxon>
        <taxon>Neoptera</taxon>
        <taxon>Polyneoptera</taxon>
        <taxon>Phasmatodea</taxon>
        <taxon>Timematodea</taxon>
        <taxon>Timematoidea</taxon>
        <taxon>Timematidae</taxon>
        <taxon>Timema</taxon>
    </lineage>
</organism>
<evidence type="ECO:0000313" key="1">
    <source>
        <dbReference type="EMBL" id="CAD7400651.1"/>
    </source>
</evidence>
<sequence length="68" mass="8004">MYKQNLLCRQQGMSRRINTDLNKGIVEIHFTLVFNDPKSTKNKEKSIQYTTINNEFIIKVIILVFSNN</sequence>
<dbReference type="AlphaFoldDB" id="A0A7R9GZQ9"/>
<reference evidence="1" key="1">
    <citation type="submission" date="2020-11" db="EMBL/GenBank/DDBJ databases">
        <authorList>
            <person name="Tran Van P."/>
        </authorList>
    </citation>
    <scope>NUCLEOTIDE SEQUENCE</scope>
</reference>
<protein>
    <submittedName>
        <fullName evidence="1">Uncharacterized protein</fullName>
    </submittedName>
</protein>
<proteinExistence type="predicted"/>